<organism evidence="2 3">
    <name type="scientific">Mugilogobius chulae</name>
    <name type="common">yellowstripe goby</name>
    <dbReference type="NCBI Taxonomy" id="88201"/>
    <lineage>
        <taxon>Eukaryota</taxon>
        <taxon>Metazoa</taxon>
        <taxon>Chordata</taxon>
        <taxon>Craniata</taxon>
        <taxon>Vertebrata</taxon>
        <taxon>Euteleostomi</taxon>
        <taxon>Actinopterygii</taxon>
        <taxon>Neopterygii</taxon>
        <taxon>Teleostei</taxon>
        <taxon>Neoteleostei</taxon>
        <taxon>Acanthomorphata</taxon>
        <taxon>Gobiaria</taxon>
        <taxon>Gobiiformes</taxon>
        <taxon>Gobioidei</taxon>
        <taxon>Gobiidae</taxon>
        <taxon>Gobionellinae</taxon>
        <taxon>Mugilogobius</taxon>
    </lineage>
</organism>
<name>A0AAW0P3K3_9GOBI</name>
<dbReference type="PANTHER" id="PTHR10217">
    <property type="entry name" value="VOLTAGE AND LIGAND GATED POTASSIUM CHANNEL"/>
    <property type="match status" value="1"/>
</dbReference>
<accession>A0AAW0P3K3</accession>
<sequence>MEAQVPRSAFVLLKSAWDQLLVMATVYSVFIVPLNVCFNCSEGLPLLVTVELLFILDFLGNLWNHLTSDGLTDEVFERFVQDCLSSVPVHLMQMFGVKISSWLSMMKLLHAERLTNFAAYITSGTFRHFWRIVVPGLIFHWIICASHFMSLYELSLGYGWMYELGATPDVPYIRVPHGEPSLFLTYIMAAESAPSLLLIVLVYVCVRFRRAGPI</sequence>
<dbReference type="PANTHER" id="PTHR10217:SF435">
    <property type="entry name" value="POTASSIUM VOLTAGE-GATED CHANNEL PROTEIN EAG"/>
    <property type="match status" value="1"/>
</dbReference>
<dbReference type="GO" id="GO:0005249">
    <property type="term" value="F:voltage-gated potassium channel activity"/>
    <property type="evidence" value="ECO:0007669"/>
    <property type="project" value="TreeGrafter"/>
</dbReference>
<dbReference type="GO" id="GO:0042391">
    <property type="term" value="P:regulation of membrane potential"/>
    <property type="evidence" value="ECO:0007669"/>
    <property type="project" value="TreeGrafter"/>
</dbReference>
<gene>
    <name evidence="2" type="ORF">WMY93_014115</name>
</gene>
<evidence type="ECO:0008006" key="4">
    <source>
        <dbReference type="Google" id="ProtNLM"/>
    </source>
</evidence>
<evidence type="ECO:0000256" key="1">
    <source>
        <dbReference type="SAM" id="Phobius"/>
    </source>
</evidence>
<feature type="transmembrane region" description="Helical" evidence="1">
    <location>
        <begin position="20"/>
        <end position="37"/>
    </location>
</feature>
<keyword evidence="1" id="KW-0472">Membrane</keyword>
<keyword evidence="1" id="KW-1133">Transmembrane helix</keyword>
<dbReference type="GO" id="GO:0005886">
    <property type="term" value="C:plasma membrane"/>
    <property type="evidence" value="ECO:0007669"/>
    <property type="project" value="TreeGrafter"/>
</dbReference>
<dbReference type="AlphaFoldDB" id="A0AAW0P3K3"/>
<dbReference type="InterPro" id="IPR050818">
    <property type="entry name" value="KCNH_animal-type"/>
</dbReference>
<keyword evidence="3" id="KW-1185">Reference proteome</keyword>
<evidence type="ECO:0000313" key="3">
    <source>
        <dbReference type="Proteomes" id="UP001460270"/>
    </source>
</evidence>
<protein>
    <recommendedName>
        <fullName evidence="4">Ion transport domain-containing protein</fullName>
    </recommendedName>
</protein>
<comment type="caution">
    <text evidence="2">The sequence shown here is derived from an EMBL/GenBank/DDBJ whole genome shotgun (WGS) entry which is preliminary data.</text>
</comment>
<dbReference type="EMBL" id="JBBPFD010000010">
    <property type="protein sequence ID" value="KAK7909431.1"/>
    <property type="molecule type" value="Genomic_DNA"/>
</dbReference>
<dbReference type="Proteomes" id="UP001460270">
    <property type="component" value="Unassembled WGS sequence"/>
</dbReference>
<keyword evidence="1" id="KW-0812">Transmembrane</keyword>
<feature type="transmembrane region" description="Helical" evidence="1">
    <location>
        <begin position="183"/>
        <end position="206"/>
    </location>
</feature>
<proteinExistence type="predicted"/>
<evidence type="ECO:0000313" key="2">
    <source>
        <dbReference type="EMBL" id="KAK7909431.1"/>
    </source>
</evidence>
<reference evidence="3" key="1">
    <citation type="submission" date="2024-04" db="EMBL/GenBank/DDBJ databases">
        <title>Salinicola lusitanus LLJ914,a marine bacterium isolated from the Okinawa Trough.</title>
        <authorList>
            <person name="Li J."/>
        </authorList>
    </citation>
    <scope>NUCLEOTIDE SEQUENCE [LARGE SCALE GENOMIC DNA]</scope>
</reference>
<feature type="transmembrane region" description="Helical" evidence="1">
    <location>
        <begin position="129"/>
        <end position="152"/>
    </location>
</feature>